<dbReference type="Pfam" id="PF07532">
    <property type="entry name" value="Big_4"/>
    <property type="match status" value="1"/>
</dbReference>
<dbReference type="Pfam" id="PF13385">
    <property type="entry name" value="Laminin_G_3"/>
    <property type="match status" value="1"/>
</dbReference>
<dbReference type="InterPro" id="IPR017853">
    <property type="entry name" value="GH"/>
</dbReference>
<keyword evidence="6" id="KW-1185">Reference proteome</keyword>
<gene>
    <name evidence="5" type="ORF">F7O44_08755</name>
</gene>
<feature type="domain" description="CBM6" evidence="4">
    <location>
        <begin position="781"/>
        <end position="928"/>
    </location>
</feature>
<dbReference type="InterPro" id="IPR008979">
    <property type="entry name" value="Galactose-bd-like_sf"/>
</dbReference>
<keyword evidence="1 3" id="KW-0732">Signal</keyword>
<evidence type="ECO:0000256" key="1">
    <source>
        <dbReference type="ARBA" id="ARBA00022729"/>
    </source>
</evidence>
<evidence type="ECO:0000259" key="4">
    <source>
        <dbReference type="PROSITE" id="PS51175"/>
    </source>
</evidence>
<dbReference type="Gene3D" id="3.20.20.80">
    <property type="entry name" value="Glycosidases"/>
    <property type="match status" value="1"/>
</dbReference>
<reference evidence="5 6" key="1">
    <citation type="submission" date="2019-11" db="EMBL/GenBank/DDBJ databases">
        <authorList>
            <person name="Li X.-J."/>
            <person name="Feng X.-M."/>
        </authorList>
    </citation>
    <scope>NUCLEOTIDE SEQUENCE [LARGE SCALE GENOMIC DNA]</scope>
    <source>
        <strain evidence="5 6">XMNu-373</strain>
    </source>
</reference>
<dbReference type="SUPFAM" id="SSF49785">
    <property type="entry name" value="Galactose-binding domain-like"/>
    <property type="match status" value="2"/>
</dbReference>
<evidence type="ECO:0000313" key="6">
    <source>
        <dbReference type="Proteomes" id="UP000460435"/>
    </source>
</evidence>
<dbReference type="Proteomes" id="UP000460435">
    <property type="component" value="Unassembled WGS sequence"/>
</dbReference>
<dbReference type="SUPFAM" id="SSF51445">
    <property type="entry name" value="(Trans)glycosidases"/>
    <property type="match status" value="1"/>
</dbReference>
<dbReference type="Gene3D" id="2.60.120.260">
    <property type="entry name" value="Galactose-binding domain-like"/>
    <property type="match status" value="3"/>
</dbReference>
<evidence type="ECO:0000313" key="5">
    <source>
        <dbReference type="EMBL" id="NDL57158.1"/>
    </source>
</evidence>
<feature type="signal peptide" evidence="3">
    <location>
        <begin position="1"/>
        <end position="31"/>
    </location>
</feature>
<feature type="chain" id="PRO_5029849340" evidence="3">
    <location>
        <begin position="32"/>
        <end position="1223"/>
    </location>
</feature>
<dbReference type="SMART" id="SM00560">
    <property type="entry name" value="LamGL"/>
    <property type="match status" value="1"/>
</dbReference>
<dbReference type="SUPFAM" id="SSF49899">
    <property type="entry name" value="Concanavalin A-like lectins/glucanases"/>
    <property type="match status" value="1"/>
</dbReference>
<dbReference type="AlphaFoldDB" id="A0A7K3M3Z6"/>
<organism evidence="5 6">
    <name type="scientific">Phytoactinopolyspora mesophila</name>
    <dbReference type="NCBI Taxonomy" id="2650750"/>
    <lineage>
        <taxon>Bacteria</taxon>
        <taxon>Bacillati</taxon>
        <taxon>Actinomycetota</taxon>
        <taxon>Actinomycetes</taxon>
        <taxon>Jiangellales</taxon>
        <taxon>Jiangellaceae</taxon>
        <taxon>Phytoactinopolyspora</taxon>
    </lineage>
</organism>
<dbReference type="InterPro" id="IPR011081">
    <property type="entry name" value="Big_4"/>
</dbReference>
<dbReference type="Gene3D" id="2.60.120.200">
    <property type="match status" value="1"/>
</dbReference>
<evidence type="ECO:0000256" key="3">
    <source>
        <dbReference type="SAM" id="SignalP"/>
    </source>
</evidence>
<dbReference type="InterPro" id="IPR005084">
    <property type="entry name" value="CBM6"/>
</dbReference>
<dbReference type="GO" id="GO:0030246">
    <property type="term" value="F:carbohydrate binding"/>
    <property type="evidence" value="ECO:0007669"/>
    <property type="project" value="InterPro"/>
</dbReference>
<dbReference type="CDD" id="cd04081">
    <property type="entry name" value="CBM35_galactosidase-like"/>
    <property type="match status" value="1"/>
</dbReference>
<dbReference type="InterPro" id="IPR006558">
    <property type="entry name" value="LamG-like"/>
</dbReference>
<comment type="caution">
    <text evidence="5">The sequence shown here is derived from an EMBL/GenBank/DDBJ whole genome shotgun (WGS) entry which is preliminary data.</text>
</comment>
<feature type="domain" description="CBM6" evidence="4">
    <location>
        <begin position="1057"/>
        <end position="1190"/>
    </location>
</feature>
<dbReference type="PROSITE" id="PS51175">
    <property type="entry name" value="CBM6"/>
    <property type="match status" value="2"/>
</dbReference>
<protein>
    <submittedName>
        <fullName evidence="5">Cellulosome enzyme</fullName>
    </submittedName>
</protein>
<evidence type="ECO:0000256" key="2">
    <source>
        <dbReference type="ARBA" id="ARBA00023157"/>
    </source>
</evidence>
<keyword evidence="2" id="KW-1015">Disulfide bond</keyword>
<accession>A0A7K3M3Z6</accession>
<dbReference type="InterPro" id="IPR013320">
    <property type="entry name" value="ConA-like_dom_sf"/>
</dbReference>
<sequence length="1223" mass="130583">MLPLRPTRARAGVLSALLASTLIAGTVSAGAAAPADTGEPPEPAVHYDFESADLSAGTIEDTSGHGRNAALVNGETAALVDGADEGTALQLPGGSPNSDGAYVEMPIGVLQDATDLTVSTRVKWDGGNTAWQWIYALGTNSTRYLFSTPYNSDGLIRTAITQNGGGSNEDQNTGSAALPAQEWKTLTVTLDTGAGQITTYLDGAAIDSTPTSLTAGDLLTGSPSIAGFIGKSFYPDPLFAGAIDDFRVYHEALSADQVADVVGGEMPTPTGLTEDTFDVTTAIGAAPELPDTAPATFSDGYDRPLGIEWDEIDEDEYADLGTFSVSGTAGNWEVTANVTVIREGQLTVDLSTNTGDFHGGASGSLYGLYGPGLPSNNLIEGMNLRTVATKGQDGAQHPGSDALEVVGPMADSSGGDIYVRLTDYYRGFPYQWPGDTPDEKLSGFMEVIETQLDQILELDPRYRDHLVIEPFNEPEGNMFGTGQWSYNGVSWLNDPTDYFQAWDDVYALIREKLGDIRISGPNTSILYNQVRGFMEHTVEAGTVPDIISWHELSHPAQIRTSVDRFRQWEREVFAGTEHEGTELPINVNEYAHNYHTSVPGQMIQWVSAIEDSKVDAMIAFWNVNGNLTDSAVEANRANGQWWLLHTYSRMTGHTVEVTPPSPGVNYTLQGIGTLDEEKSRAKALFGGTTGPAWVEFENVPDEIFGSRVHAWVREIPWTGQIGDSGPPELITEEVFDVTDGRVTFDFGGSLPELEESSAYEIVLTPAGDGSPTGVAPKLWEGSFEAEDATYTGSGYSLNGPEGSPSNLWGYYTSGGYNVGGLRTGSDGVLDFTVDVPEDGTYDLRVFANSNYTFDLVQDQGPTNVFLRVNGEAEQEVFLPLGYKWVVWDHTETTVDLKAGENVISLAAQSLDGSGATQGDALIDRITLALPNPEAATATYEAELAELDGATPVYAHAQLQRRSSSGAGAVEVGEGDSVTFWVYSADDAESTIDVHTLGTGQAQLAVNGHDVMRVGPTSSSVAVSLSGGINKVTITGTSRTTLIDRIGVTPATDQLASTVYQAEDAQLDGDAAVAELSLASTGAAVTGIGGDPGNSNTLTFEVDVKKAGTYAMRIRYSNPETSPPTHYNPNPVARHADISVNGADPEMVLFPPSFHENNFWEMTVPVELERGANTITFSAEEQPNFDGETYASDTWPGILLRSPYGPVIDNITIAEFNSKRLGRP</sequence>
<proteinExistence type="predicted"/>
<name>A0A7K3M3Z6_9ACTN</name>
<dbReference type="EMBL" id="WLZY01000002">
    <property type="protein sequence ID" value="NDL57158.1"/>
    <property type="molecule type" value="Genomic_DNA"/>
</dbReference>